<evidence type="ECO:0000256" key="5">
    <source>
        <dbReference type="ARBA" id="ARBA00022519"/>
    </source>
</evidence>
<dbReference type="RefSeq" id="WP_121088733.1">
    <property type="nucleotide sequence ID" value="NZ_RBZU01000010.1"/>
</dbReference>
<dbReference type="GO" id="GO:0016887">
    <property type="term" value="F:ATP hydrolysis activity"/>
    <property type="evidence" value="ECO:0007669"/>
    <property type="project" value="InterPro"/>
</dbReference>
<dbReference type="PANTHER" id="PTHR43297:SF2">
    <property type="entry name" value="DIPEPTIDE TRANSPORT ATP-BINDING PROTEIN DPPD"/>
    <property type="match status" value="1"/>
</dbReference>
<evidence type="ECO:0000256" key="2">
    <source>
        <dbReference type="ARBA" id="ARBA00005417"/>
    </source>
</evidence>
<keyword evidence="11" id="KW-1185">Reference proteome</keyword>
<reference evidence="10 11" key="1">
    <citation type="submission" date="2018-10" db="EMBL/GenBank/DDBJ databases">
        <title>Robbsia sp. DHC34, isolated from soil.</title>
        <authorList>
            <person name="Gao Z.-H."/>
            <person name="Qiu L.-H."/>
        </authorList>
    </citation>
    <scope>NUCLEOTIDE SEQUENCE [LARGE SCALE GENOMIC DNA]</scope>
    <source>
        <strain evidence="10 11">DHC34</strain>
    </source>
</reference>
<comment type="caution">
    <text evidence="10">The sequence shown here is derived from an EMBL/GenBank/DDBJ whole genome shotgun (WGS) entry which is preliminary data.</text>
</comment>
<protein>
    <submittedName>
        <fullName evidence="10">ABC transporter ATP-binding protein</fullName>
    </submittedName>
</protein>
<comment type="similarity">
    <text evidence="2">Belongs to the ABC transporter superfamily.</text>
</comment>
<dbReference type="Proteomes" id="UP000270342">
    <property type="component" value="Unassembled WGS sequence"/>
</dbReference>
<dbReference type="CDD" id="cd03257">
    <property type="entry name" value="ABC_NikE_OppD_transporters"/>
    <property type="match status" value="1"/>
</dbReference>
<evidence type="ECO:0000256" key="4">
    <source>
        <dbReference type="ARBA" id="ARBA00022475"/>
    </source>
</evidence>
<keyword evidence="3" id="KW-0813">Transport</keyword>
<keyword evidence="5" id="KW-0997">Cell inner membrane</keyword>
<proteinExistence type="inferred from homology"/>
<evidence type="ECO:0000256" key="6">
    <source>
        <dbReference type="ARBA" id="ARBA00022741"/>
    </source>
</evidence>
<dbReference type="InterPro" id="IPR050388">
    <property type="entry name" value="ABC_Ni/Peptide_Import"/>
</dbReference>
<evidence type="ECO:0000313" key="10">
    <source>
        <dbReference type="EMBL" id="RKP49669.1"/>
    </source>
</evidence>
<name>A0A494XNI2_9BURK</name>
<keyword evidence="8" id="KW-0472">Membrane</keyword>
<evidence type="ECO:0000256" key="7">
    <source>
        <dbReference type="ARBA" id="ARBA00022840"/>
    </source>
</evidence>
<dbReference type="PROSITE" id="PS50893">
    <property type="entry name" value="ABC_TRANSPORTER_2"/>
    <property type="match status" value="1"/>
</dbReference>
<organism evidence="10 11">
    <name type="scientific">Pararobbsia silviterrae</name>
    <dbReference type="NCBI Taxonomy" id="1792498"/>
    <lineage>
        <taxon>Bacteria</taxon>
        <taxon>Pseudomonadati</taxon>
        <taxon>Pseudomonadota</taxon>
        <taxon>Betaproteobacteria</taxon>
        <taxon>Burkholderiales</taxon>
        <taxon>Burkholderiaceae</taxon>
        <taxon>Pararobbsia</taxon>
    </lineage>
</organism>
<dbReference type="SMART" id="SM00382">
    <property type="entry name" value="AAA"/>
    <property type="match status" value="1"/>
</dbReference>
<dbReference type="SUPFAM" id="SSF52540">
    <property type="entry name" value="P-loop containing nucleoside triphosphate hydrolases"/>
    <property type="match status" value="1"/>
</dbReference>
<dbReference type="InterPro" id="IPR003439">
    <property type="entry name" value="ABC_transporter-like_ATP-bd"/>
</dbReference>
<dbReference type="OrthoDB" id="9802772at2"/>
<feature type="domain" description="ABC transporter" evidence="9">
    <location>
        <begin position="14"/>
        <end position="262"/>
    </location>
</feature>
<evidence type="ECO:0000256" key="3">
    <source>
        <dbReference type="ARBA" id="ARBA00022448"/>
    </source>
</evidence>
<keyword evidence="4" id="KW-1003">Cell membrane</keyword>
<sequence length="288" mass="31561">MSDNPLLSVERLTIRASDASRPSDTSPARPIVDGISFEMRVRRLGLVGESGSGKSLTARALLGLLRPGLAASADRIALAGRDLRDLNAREWAAIRGAEIALVLQDPRHALNPVQPVGKQIEESLVLHRRLSRAERRERTLDIMKAVGLPDPVRLLGAYPRELSGGMGQRVMLAIALVNGPKLLIADEPTSALDARLRDHVLELMSTLAEERRMGLLLISHDLQQVSRYCEHVLVMYRGAIVDACDASALATSTHPYTRTLWACRPGARTHGSMLPVLDRSDRSWSVRS</sequence>
<dbReference type="AlphaFoldDB" id="A0A494XNI2"/>
<gene>
    <name evidence="10" type="ORF">D7S86_20480</name>
</gene>
<evidence type="ECO:0000259" key="9">
    <source>
        <dbReference type="PROSITE" id="PS50893"/>
    </source>
</evidence>
<dbReference type="EMBL" id="RBZU01000010">
    <property type="protein sequence ID" value="RKP49669.1"/>
    <property type="molecule type" value="Genomic_DNA"/>
</dbReference>
<dbReference type="PANTHER" id="PTHR43297">
    <property type="entry name" value="OLIGOPEPTIDE TRANSPORT ATP-BINDING PROTEIN APPD"/>
    <property type="match status" value="1"/>
</dbReference>
<dbReference type="Gene3D" id="3.40.50.300">
    <property type="entry name" value="P-loop containing nucleotide triphosphate hydrolases"/>
    <property type="match status" value="1"/>
</dbReference>
<dbReference type="InterPro" id="IPR003593">
    <property type="entry name" value="AAA+_ATPase"/>
</dbReference>
<evidence type="ECO:0000313" key="11">
    <source>
        <dbReference type="Proteomes" id="UP000270342"/>
    </source>
</evidence>
<dbReference type="Pfam" id="PF00005">
    <property type="entry name" value="ABC_tran"/>
    <property type="match status" value="1"/>
</dbReference>
<accession>A0A494XNI2</accession>
<keyword evidence="7 10" id="KW-0067">ATP-binding</keyword>
<evidence type="ECO:0000256" key="8">
    <source>
        <dbReference type="ARBA" id="ARBA00023136"/>
    </source>
</evidence>
<comment type="subcellular location">
    <subcellularLocation>
        <location evidence="1">Cell inner membrane</location>
        <topology evidence="1">Peripheral membrane protein</topology>
    </subcellularLocation>
</comment>
<dbReference type="InterPro" id="IPR027417">
    <property type="entry name" value="P-loop_NTPase"/>
</dbReference>
<evidence type="ECO:0000256" key="1">
    <source>
        <dbReference type="ARBA" id="ARBA00004417"/>
    </source>
</evidence>
<keyword evidence="6" id="KW-0547">Nucleotide-binding</keyword>
<dbReference type="GO" id="GO:0005886">
    <property type="term" value="C:plasma membrane"/>
    <property type="evidence" value="ECO:0007669"/>
    <property type="project" value="UniProtKB-SubCell"/>
</dbReference>
<dbReference type="GO" id="GO:0005524">
    <property type="term" value="F:ATP binding"/>
    <property type="evidence" value="ECO:0007669"/>
    <property type="project" value="UniProtKB-KW"/>
</dbReference>